<feature type="chain" id="PRO_5043799907" description="Peptidase A1 domain-containing protein" evidence="7">
    <location>
        <begin position="24"/>
        <end position="458"/>
    </location>
</feature>
<dbReference type="PANTHER" id="PTHR47967">
    <property type="entry name" value="OS07G0603500 PROTEIN-RELATED"/>
    <property type="match status" value="1"/>
</dbReference>
<dbReference type="GO" id="GO:0006508">
    <property type="term" value="P:proteolysis"/>
    <property type="evidence" value="ECO:0007669"/>
    <property type="project" value="UniProtKB-KW"/>
</dbReference>
<evidence type="ECO:0000256" key="7">
    <source>
        <dbReference type="SAM" id="SignalP"/>
    </source>
</evidence>
<evidence type="ECO:0000313" key="10">
    <source>
        <dbReference type="Proteomes" id="UP001443914"/>
    </source>
</evidence>
<gene>
    <name evidence="9" type="ORF">RND81_01G028000</name>
</gene>
<feature type="signal peptide" evidence="7">
    <location>
        <begin position="1"/>
        <end position="23"/>
    </location>
</feature>
<dbReference type="InterPro" id="IPR021109">
    <property type="entry name" value="Peptidase_aspartic_dom_sf"/>
</dbReference>
<keyword evidence="10" id="KW-1185">Reference proteome</keyword>
<dbReference type="SUPFAM" id="SSF50630">
    <property type="entry name" value="Acid proteases"/>
    <property type="match status" value="1"/>
</dbReference>
<dbReference type="InterPro" id="IPR033121">
    <property type="entry name" value="PEPTIDASE_A1"/>
</dbReference>
<dbReference type="InterPro" id="IPR001461">
    <property type="entry name" value="Aspartic_peptidase_A1"/>
</dbReference>
<dbReference type="InterPro" id="IPR034161">
    <property type="entry name" value="Pepsin-like_plant"/>
</dbReference>
<dbReference type="PRINTS" id="PR00792">
    <property type="entry name" value="PEPSIN"/>
</dbReference>
<dbReference type="AlphaFoldDB" id="A0AAW1N5D3"/>
<keyword evidence="2" id="KW-0645">Protease</keyword>
<evidence type="ECO:0000313" key="9">
    <source>
        <dbReference type="EMBL" id="KAK9755475.1"/>
    </source>
</evidence>
<feature type="active site" evidence="6">
    <location>
        <position position="322"/>
    </location>
</feature>
<dbReference type="GO" id="GO:0005576">
    <property type="term" value="C:extracellular region"/>
    <property type="evidence" value="ECO:0007669"/>
    <property type="project" value="TreeGrafter"/>
</dbReference>
<dbReference type="PANTHER" id="PTHR47967:SF36">
    <property type="entry name" value="PEPTIDASE A1 DOMAIN-CONTAINING PROTEIN"/>
    <property type="match status" value="1"/>
</dbReference>
<accession>A0AAW1N5D3</accession>
<name>A0AAW1N5D3_SAPOF</name>
<keyword evidence="4" id="KW-0378">Hydrolase</keyword>
<dbReference type="InterPro" id="IPR051708">
    <property type="entry name" value="Plant_Aspart_Prot_A1"/>
</dbReference>
<evidence type="ECO:0000256" key="4">
    <source>
        <dbReference type="ARBA" id="ARBA00022801"/>
    </source>
</evidence>
<feature type="domain" description="Peptidase A1" evidence="8">
    <location>
        <begin position="84"/>
        <end position="449"/>
    </location>
</feature>
<comment type="caution">
    <text evidence="9">The sequence shown here is derived from an EMBL/GenBank/DDBJ whole genome shotgun (WGS) entry which is preliminary data.</text>
</comment>
<dbReference type="Pfam" id="PF14541">
    <property type="entry name" value="TAXi_C"/>
    <property type="match status" value="1"/>
</dbReference>
<evidence type="ECO:0000256" key="2">
    <source>
        <dbReference type="ARBA" id="ARBA00022670"/>
    </source>
</evidence>
<keyword evidence="3" id="KW-0064">Aspartyl protease</keyword>
<keyword evidence="7" id="KW-0732">Signal</keyword>
<dbReference type="EMBL" id="JBDFQZ010000001">
    <property type="protein sequence ID" value="KAK9755475.1"/>
    <property type="molecule type" value="Genomic_DNA"/>
</dbReference>
<keyword evidence="5" id="KW-0325">Glycoprotein</keyword>
<dbReference type="CDD" id="cd05476">
    <property type="entry name" value="pepsin_A_like_plant"/>
    <property type="match status" value="1"/>
</dbReference>
<feature type="active site" evidence="6">
    <location>
        <position position="102"/>
    </location>
</feature>
<dbReference type="Proteomes" id="UP001443914">
    <property type="component" value="Unassembled WGS sequence"/>
</dbReference>
<proteinExistence type="inferred from homology"/>
<dbReference type="Pfam" id="PF14543">
    <property type="entry name" value="TAXi_N"/>
    <property type="match status" value="1"/>
</dbReference>
<reference evidence="9" key="1">
    <citation type="submission" date="2024-03" db="EMBL/GenBank/DDBJ databases">
        <title>WGS assembly of Saponaria officinalis var. Norfolk2.</title>
        <authorList>
            <person name="Jenkins J."/>
            <person name="Shu S."/>
            <person name="Grimwood J."/>
            <person name="Barry K."/>
            <person name="Goodstein D."/>
            <person name="Schmutz J."/>
            <person name="Leebens-Mack J."/>
            <person name="Osbourn A."/>
        </authorList>
    </citation>
    <scope>NUCLEOTIDE SEQUENCE [LARGE SCALE GENOMIC DNA]</scope>
    <source>
        <strain evidence="9">JIC</strain>
    </source>
</reference>
<organism evidence="9 10">
    <name type="scientific">Saponaria officinalis</name>
    <name type="common">Common soapwort</name>
    <name type="synonym">Lychnis saponaria</name>
    <dbReference type="NCBI Taxonomy" id="3572"/>
    <lineage>
        <taxon>Eukaryota</taxon>
        <taxon>Viridiplantae</taxon>
        <taxon>Streptophyta</taxon>
        <taxon>Embryophyta</taxon>
        <taxon>Tracheophyta</taxon>
        <taxon>Spermatophyta</taxon>
        <taxon>Magnoliopsida</taxon>
        <taxon>eudicotyledons</taxon>
        <taxon>Gunneridae</taxon>
        <taxon>Pentapetalae</taxon>
        <taxon>Caryophyllales</taxon>
        <taxon>Caryophyllaceae</taxon>
        <taxon>Caryophylleae</taxon>
        <taxon>Saponaria</taxon>
    </lineage>
</organism>
<evidence type="ECO:0000256" key="3">
    <source>
        <dbReference type="ARBA" id="ARBA00022750"/>
    </source>
</evidence>
<sequence length="458" mass="50019">MSSTNFFICFLLFSTLFSSLSSSKPITLNLSPIPKLVSSLKPREVISHIAKSTLKRAIHLKYHNKYTLRPTYATPLFAQSAGDYSISLSIGTPPQKIPAFFDTGSSLVWVPCTSRYSCLNCTENNEKITTFLPKKSTSKVSVKCNDKKCCWLDQPNAMASCPTCTRSIPGSCSKPCSYIQAYGSGATLGEAIFENLNLDGKVVPDFLVGCSSISELMPQGIIGFGRSPTSLPNQLKIGKFSHCLVSHKFDDTPKSSRLILGDTGVLIPGVKYTPLLKNPPVLPFNEYYYVNLEQITVGKRIVKVPHDIHVPDPNGNGGTIVDSGSTLTSIAPNVFDPIVEEFVTQMSPAQQKRVEIAEASIGNILCVNVKGLRKPAFPKVVFHFKGGAKMLLSVANYFNGGANYLCLPFLNATFAVGQGGSGPAIIVGNYQQQNYYIEYDLKNERLGLKKQNCLKNRQ</sequence>
<evidence type="ECO:0000256" key="5">
    <source>
        <dbReference type="ARBA" id="ARBA00023180"/>
    </source>
</evidence>
<evidence type="ECO:0000259" key="8">
    <source>
        <dbReference type="PROSITE" id="PS51767"/>
    </source>
</evidence>
<evidence type="ECO:0000256" key="6">
    <source>
        <dbReference type="PIRSR" id="PIRSR601461-1"/>
    </source>
</evidence>
<comment type="similarity">
    <text evidence="1">Belongs to the peptidase A1 family.</text>
</comment>
<dbReference type="PROSITE" id="PS51767">
    <property type="entry name" value="PEPTIDASE_A1"/>
    <property type="match status" value="1"/>
</dbReference>
<dbReference type="InterPro" id="IPR032861">
    <property type="entry name" value="TAXi_N"/>
</dbReference>
<dbReference type="InterPro" id="IPR032799">
    <property type="entry name" value="TAXi_C"/>
</dbReference>
<evidence type="ECO:0000256" key="1">
    <source>
        <dbReference type="ARBA" id="ARBA00007447"/>
    </source>
</evidence>
<protein>
    <recommendedName>
        <fullName evidence="8">Peptidase A1 domain-containing protein</fullName>
    </recommendedName>
</protein>
<dbReference type="GO" id="GO:0004190">
    <property type="term" value="F:aspartic-type endopeptidase activity"/>
    <property type="evidence" value="ECO:0007669"/>
    <property type="project" value="UniProtKB-KW"/>
</dbReference>
<dbReference type="Gene3D" id="2.40.70.10">
    <property type="entry name" value="Acid Proteases"/>
    <property type="match status" value="2"/>
</dbReference>